<accession>A0A9N8VSG4</accession>
<organism evidence="1 2">
    <name type="scientific">Racocetra fulgida</name>
    <dbReference type="NCBI Taxonomy" id="60492"/>
    <lineage>
        <taxon>Eukaryota</taxon>
        <taxon>Fungi</taxon>
        <taxon>Fungi incertae sedis</taxon>
        <taxon>Mucoromycota</taxon>
        <taxon>Glomeromycotina</taxon>
        <taxon>Glomeromycetes</taxon>
        <taxon>Diversisporales</taxon>
        <taxon>Gigasporaceae</taxon>
        <taxon>Racocetra</taxon>
    </lineage>
</organism>
<reference evidence="1" key="1">
    <citation type="submission" date="2021-06" db="EMBL/GenBank/DDBJ databases">
        <authorList>
            <person name="Kallberg Y."/>
            <person name="Tangrot J."/>
            <person name="Rosling A."/>
        </authorList>
    </citation>
    <scope>NUCLEOTIDE SEQUENCE</scope>
    <source>
        <strain evidence="1">IN212</strain>
    </source>
</reference>
<proteinExistence type="predicted"/>
<dbReference type="AlphaFoldDB" id="A0A9N8VSG4"/>
<dbReference type="EMBL" id="CAJVPZ010000258">
    <property type="protein sequence ID" value="CAG8459062.1"/>
    <property type="molecule type" value="Genomic_DNA"/>
</dbReference>
<dbReference type="Proteomes" id="UP000789396">
    <property type="component" value="Unassembled WGS sequence"/>
</dbReference>
<keyword evidence="2" id="KW-1185">Reference proteome</keyword>
<evidence type="ECO:0000313" key="2">
    <source>
        <dbReference type="Proteomes" id="UP000789396"/>
    </source>
</evidence>
<evidence type="ECO:0000313" key="1">
    <source>
        <dbReference type="EMBL" id="CAG8459062.1"/>
    </source>
</evidence>
<comment type="caution">
    <text evidence="1">The sequence shown here is derived from an EMBL/GenBank/DDBJ whole genome shotgun (WGS) entry which is preliminary data.</text>
</comment>
<protein>
    <submittedName>
        <fullName evidence="1">13972_t:CDS:1</fullName>
    </submittedName>
</protein>
<sequence>MTEINAEDWSPKPIILKIKMLTDINLLINDLLSTQPATVVLLPPPYPELIAIETKMDLTYRALLRYTRSGNHIGTLTYAYYLSALIEQLTPAQ</sequence>
<gene>
    <name evidence="1" type="ORF">RFULGI_LOCUS599</name>
</gene>
<name>A0A9N8VSG4_9GLOM</name>